<dbReference type="InterPro" id="IPR008775">
    <property type="entry name" value="Phytyl_CoA_dOase-like"/>
</dbReference>
<dbReference type="EMBL" id="CP002745">
    <property type="protein sequence ID" value="AEK64197.1"/>
    <property type="molecule type" value="Genomic_DNA"/>
</dbReference>
<dbReference type="GO" id="GO:0016706">
    <property type="term" value="F:2-oxoglutarate-dependent dioxygenase activity"/>
    <property type="evidence" value="ECO:0007669"/>
    <property type="project" value="UniProtKB-ARBA"/>
</dbReference>
<dbReference type="PANTHER" id="PTHR31630">
    <property type="entry name" value="PHYTANOYL-COA DIOXYGENASE-RELATED-RELATED"/>
    <property type="match status" value="1"/>
</dbReference>
<reference evidence="1 2" key="5">
    <citation type="journal article" date="2011" name="ISME J.">
        <title>Dual transcriptional profiling of a bacterial/fungal confrontation: Collimonas fungivorans versus Aspergillus niger.</title>
        <authorList>
            <person name="Mela F."/>
            <person name="Fritsche K."/>
            <person name="de Boer W."/>
            <person name="van Veen J.A."/>
            <person name="de Graaff L.H."/>
            <person name="van den Berg M."/>
            <person name="Leveau J.H."/>
        </authorList>
    </citation>
    <scope>NUCLEOTIDE SEQUENCE [LARGE SCALE GENOMIC DNA]</scope>
    <source>
        <strain evidence="1 2">Ter331</strain>
    </source>
</reference>
<gene>
    <name evidence="1" type="ordered locus">CFU_4376</name>
</gene>
<evidence type="ECO:0000313" key="2">
    <source>
        <dbReference type="Proteomes" id="UP000008392"/>
    </source>
</evidence>
<dbReference type="PANTHER" id="PTHR31630:SF6">
    <property type="entry name" value="PHYTANOYL-COA DIOXYGENASE-RELATED"/>
    <property type="match status" value="1"/>
</dbReference>
<sequence>MAGREGEMLVLRSHSDLPMDDYIRIVSISGSCGETGRRPAAENRAAIKPGPADNTHPETLMNQPYAAAKQALGNPSVLYPDQEQLRDIRKTLPLRVLSAADFQHWQTYGYVIVKQAVCAEQVQRTVDFLWEFQELDRNAPETWNRAQLRDHEMKELNGSGMVEAYHHQTFWDNRQTPRIVDAFVDIWDREDLWVTIDRANLNTPNQGARRFGGFIHWDADTSLEPLPVNVQGVLALSDTTPEGGGFQCIPELFKHFAEWRKSAPKDRNPWRPDVESLPWQVQFVPMQAGDLLIFNSLLAHGIRPNTSADQVRLALYIAFTPAREEEAGLKDWRLTSWEQRTPPDSYAFPGDPREWEKTRYPLAQLSELGEKILGKKPW</sequence>
<name>G0AEI9_COLFT</name>
<dbReference type="Proteomes" id="UP000008392">
    <property type="component" value="Chromosome"/>
</dbReference>
<dbReference type="eggNOG" id="COG5285">
    <property type="taxonomic scope" value="Bacteria"/>
</dbReference>
<proteinExistence type="predicted"/>
<reference evidence="1 2" key="1">
    <citation type="journal article" date="2004" name="Environ. Microbiol.">
        <title>Phylogeny-function analysis of (meta)genomic libraries: screening for expression of ribosomal RNA genes by large-insert library fluorescent in situ hybridization (LIL-FISH).</title>
        <authorList>
            <person name="Leveau J.H."/>
            <person name="Gerards S."/>
            <person name="de Boer W."/>
            <person name="van Veen J.A."/>
        </authorList>
    </citation>
    <scope>NUCLEOTIDE SEQUENCE [LARGE SCALE GENOMIC DNA]</scope>
    <source>
        <strain evidence="1 2">Ter331</strain>
    </source>
</reference>
<dbReference type="AlphaFoldDB" id="G0AEI9"/>
<accession>G0AEI9</accession>
<dbReference type="KEGG" id="cfu:CFU_4376"/>
<evidence type="ECO:0008006" key="3">
    <source>
        <dbReference type="Google" id="ProtNLM"/>
    </source>
</evidence>
<keyword evidence="2" id="KW-1185">Reference proteome</keyword>
<dbReference type="HOGENOM" id="CLU_036343_0_0_4"/>
<evidence type="ECO:0000313" key="1">
    <source>
        <dbReference type="EMBL" id="AEK64197.1"/>
    </source>
</evidence>
<protein>
    <recommendedName>
        <fullName evidence="3">Phytanoyl-CoA dioxygenase</fullName>
    </recommendedName>
</protein>
<dbReference type="SUPFAM" id="SSF51197">
    <property type="entry name" value="Clavaminate synthase-like"/>
    <property type="match status" value="1"/>
</dbReference>
<dbReference type="Gene3D" id="2.60.120.620">
    <property type="entry name" value="q2cbj1_9rhob like domain"/>
    <property type="match status" value="1"/>
</dbReference>
<dbReference type="Pfam" id="PF05721">
    <property type="entry name" value="PhyH"/>
    <property type="match status" value="1"/>
</dbReference>
<organism evidence="1 2">
    <name type="scientific">Collimonas fungivorans (strain Ter331)</name>
    <dbReference type="NCBI Taxonomy" id="1005048"/>
    <lineage>
        <taxon>Bacteria</taxon>
        <taxon>Pseudomonadati</taxon>
        <taxon>Pseudomonadota</taxon>
        <taxon>Betaproteobacteria</taxon>
        <taxon>Burkholderiales</taxon>
        <taxon>Oxalobacteraceae</taxon>
        <taxon>Collimonas</taxon>
    </lineage>
</organism>
<reference evidence="1 2" key="2">
    <citation type="journal article" date="2006" name="J. Microbiol. Methods">
        <title>Genomic flank-sequencing of plasposon insertion sites for rapid identification of functional genes.</title>
        <authorList>
            <person name="Leveau J.H."/>
            <person name="Gerards S."/>
            <person name="Fritsche K."/>
            <person name="Zondag G."/>
            <person name="van Veen J.A."/>
        </authorList>
    </citation>
    <scope>NUCLEOTIDE SEQUENCE [LARGE SCALE GENOMIC DNA]</scope>
    <source>
        <strain evidence="1 2">Ter331</strain>
    </source>
</reference>
<reference evidence="1 2" key="3">
    <citation type="journal article" date="2008" name="FEMS Microbiol. Ecol.">
        <title>Identification and characterization of genes underlying chitinolysis in Collimonas fungivorans Ter331.</title>
        <authorList>
            <person name="Fritsche K."/>
            <person name="de Boer W."/>
            <person name="Gerards S."/>
            <person name="van den Berg M."/>
            <person name="van Veen J.A."/>
            <person name="Leveau J.H."/>
        </authorList>
    </citation>
    <scope>NUCLEOTIDE SEQUENCE [LARGE SCALE GENOMIC DNA]</scope>
    <source>
        <strain evidence="1 2">Ter331</strain>
    </source>
</reference>
<reference evidence="2" key="6">
    <citation type="submission" date="2011-05" db="EMBL/GenBank/DDBJ databases">
        <title>Complete sequence of Collimonas fungivorans Ter331.</title>
        <authorList>
            <person name="Leveau J.H."/>
        </authorList>
    </citation>
    <scope>NUCLEOTIDE SEQUENCE [LARGE SCALE GENOMIC DNA]</scope>
    <source>
        <strain evidence="2">Ter331</strain>
    </source>
</reference>
<dbReference type="STRING" id="1005048.CFU_4376"/>
<reference evidence="1 2" key="4">
    <citation type="journal article" date="2010" name="Environ. Microbiol.">
        <title>The bacterial genus Collimonas: mycophagy, weathering and other adaptive solutions to life in oligotrophic soil environments.</title>
        <authorList>
            <person name="Leveau J.H."/>
            <person name="Uroz S."/>
            <person name="de Boer W."/>
        </authorList>
    </citation>
    <scope>NUCLEOTIDE SEQUENCE [LARGE SCALE GENOMIC DNA]</scope>
    <source>
        <strain evidence="1 2">Ter331</strain>
    </source>
</reference>